<keyword evidence="1" id="KW-1133">Transmembrane helix</keyword>
<dbReference type="EMBL" id="JAQNDL010000005">
    <property type="protein sequence ID" value="MDC0723461.1"/>
    <property type="molecule type" value="Genomic_DNA"/>
</dbReference>
<gene>
    <name evidence="2" type="ORF">POL25_41655</name>
</gene>
<reference evidence="2 3" key="1">
    <citation type="submission" date="2022-11" db="EMBL/GenBank/DDBJ databases">
        <title>Minimal conservation of predation-associated metabolite biosynthetic gene clusters underscores biosynthetic potential of Myxococcota including descriptions for ten novel species: Archangium lansinium sp. nov., Myxococcus landrumus sp. nov., Nannocystis bai.</title>
        <authorList>
            <person name="Ahearne A."/>
            <person name="Stevens C."/>
            <person name="Dowd S."/>
        </authorList>
    </citation>
    <scope>NUCLEOTIDE SEQUENCE [LARGE SCALE GENOMIC DNA]</scope>
    <source>
        <strain evidence="2 3">BB15-2</strain>
    </source>
</reference>
<organism evidence="2 3">
    <name type="scientific">Nannocystis bainbridge</name>
    <dbReference type="NCBI Taxonomy" id="2995303"/>
    <lineage>
        <taxon>Bacteria</taxon>
        <taxon>Pseudomonadati</taxon>
        <taxon>Myxococcota</taxon>
        <taxon>Polyangia</taxon>
        <taxon>Nannocystales</taxon>
        <taxon>Nannocystaceae</taxon>
        <taxon>Nannocystis</taxon>
    </lineage>
</organism>
<feature type="transmembrane region" description="Helical" evidence="1">
    <location>
        <begin position="6"/>
        <end position="28"/>
    </location>
</feature>
<dbReference type="Proteomes" id="UP001221686">
    <property type="component" value="Unassembled WGS sequence"/>
</dbReference>
<comment type="caution">
    <text evidence="2">The sequence shown here is derived from an EMBL/GenBank/DDBJ whole genome shotgun (WGS) entry which is preliminary data.</text>
</comment>
<sequence>MNLEAWLQPLIWLAGVGQIALALASLAIPRQLGWRLKLAGMSPLLRQMFWVYAAYILGTNLAFGLVSALAPASLLDGSPLAAAVCTFIAIYWLSRVVVQWTYFDLTELPRSRFNTFARVSLELAFVALTVVYAAAAYTNGCAPRADFHADRR</sequence>
<evidence type="ECO:0000313" key="2">
    <source>
        <dbReference type="EMBL" id="MDC0723461.1"/>
    </source>
</evidence>
<keyword evidence="3" id="KW-1185">Reference proteome</keyword>
<feature type="transmembrane region" description="Helical" evidence="1">
    <location>
        <begin position="119"/>
        <end position="137"/>
    </location>
</feature>
<accession>A0ABT5EC69</accession>
<proteinExistence type="predicted"/>
<dbReference type="RefSeq" id="WP_272092002.1">
    <property type="nucleotide sequence ID" value="NZ_JAQNDL010000005.1"/>
</dbReference>
<keyword evidence="1" id="KW-0472">Membrane</keyword>
<feature type="transmembrane region" description="Helical" evidence="1">
    <location>
        <begin position="80"/>
        <end position="98"/>
    </location>
</feature>
<evidence type="ECO:0008006" key="4">
    <source>
        <dbReference type="Google" id="ProtNLM"/>
    </source>
</evidence>
<name>A0ABT5EC69_9BACT</name>
<feature type="transmembrane region" description="Helical" evidence="1">
    <location>
        <begin position="49"/>
        <end position="74"/>
    </location>
</feature>
<keyword evidence="1" id="KW-0812">Transmembrane</keyword>
<protein>
    <recommendedName>
        <fullName evidence="4">DUF4149 domain-containing protein</fullName>
    </recommendedName>
</protein>
<evidence type="ECO:0000313" key="3">
    <source>
        <dbReference type="Proteomes" id="UP001221686"/>
    </source>
</evidence>
<evidence type="ECO:0000256" key="1">
    <source>
        <dbReference type="SAM" id="Phobius"/>
    </source>
</evidence>